<feature type="domain" description="Major facilitator superfamily (MFS) profile" evidence="8">
    <location>
        <begin position="152"/>
        <end position="594"/>
    </location>
</feature>
<evidence type="ECO:0000256" key="6">
    <source>
        <dbReference type="SAM" id="MobiDB-lite"/>
    </source>
</evidence>
<keyword evidence="3 7" id="KW-0812">Transmembrane</keyword>
<dbReference type="PRINTS" id="PR01036">
    <property type="entry name" value="TCRTETB"/>
</dbReference>
<dbReference type="GO" id="GO:0005886">
    <property type="term" value="C:plasma membrane"/>
    <property type="evidence" value="ECO:0007669"/>
    <property type="project" value="TreeGrafter"/>
</dbReference>
<dbReference type="InterPro" id="IPR011701">
    <property type="entry name" value="MFS"/>
</dbReference>
<feature type="transmembrane region" description="Helical" evidence="7">
    <location>
        <begin position="482"/>
        <end position="506"/>
    </location>
</feature>
<dbReference type="OMA" id="TEREYCQ"/>
<feature type="compositionally biased region" description="Acidic residues" evidence="6">
    <location>
        <begin position="99"/>
        <end position="111"/>
    </location>
</feature>
<feature type="transmembrane region" description="Helical" evidence="7">
    <location>
        <begin position="512"/>
        <end position="533"/>
    </location>
</feature>
<evidence type="ECO:0000256" key="3">
    <source>
        <dbReference type="ARBA" id="ARBA00022692"/>
    </source>
</evidence>
<gene>
    <name evidence="9" type="ORF">B7463_g3431</name>
</gene>
<feature type="transmembrane region" description="Helical" evidence="7">
    <location>
        <begin position="152"/>
        <end position="171"/>
    </location>
</feature>
<dbReference type="PANTHER" id="PTHR23502:SF26">
    <property type="entry name" value="MAJOR FACILITATOR SUPERFAMILY (MFS) PROFILE DOMAIN-CONTAINING PROTEIN"/>
    <property type="match status" value="1"/>
</dbReference>
<proteinExistence type="predicted"/>
<feature type="transmembrane region" description="Helical" evidence="7">
    <location>
        <begin position="271"/>
        <end position="293"/>
    </location>
</feature>
<keyword evidence="2" id="KW-0813">Transport</keyword>
<sequence>MESLPPTESAPGSSSAIHAPTYSLLTEGHLHNSIQVASISGQERSKAPTVKLEIPDGWILARSSQVRLKPWNRQSILVLADFNTFEGLLGRDAEKRPYDEEEFGEVEDLDEAPSSQSRHGQRHSSKGVILGSHKASIETPYHVFSAAKKKQLVYIVSLAGLFSPLSSNIYFPALSQIATVLSVNISLVSLTITVYMVVQGLAPSFWGPLSDTQGRRTFIVYLISDVGLAFSKSFTGLMIFRGIQAAGSAATISIGAGVIGDITTARERGSLIGIFGGIRMMGQSIGPVFGGIITQFLGFHAIFWFLFGLGTLTLLLILLLLPETLRTIAGNGTLRLHGIHRPFIYSFTQSDDGLIDNAPVAKKKVTISSITSPLKFLFEKDVFITLFFGSIVYTVWSMVTSSTTDLFKSHFHLSNLQLGLVFLPNGAGCVTGSYLTGYLMDHDYRVIERQYREAKKIPDDIKPNRKELVDFPIEKSRLRSSWWIVLLFVITTASYGFSLNLNLIVVPLVLQFFIAYTATAVFSLNSALIIDLYPGASASATAVNNLMRCSVGAVGVAVVQLVIDKLGTGTTFLIFAIITASSSPLLAVEWFYGEGWRTERRNRLKAKEENRRQKQ</sequence>
<dbReference type="OrthoDB" id="440553at2759"/>
<feature type="transmembrane region" description="Helical" evidence="7">
    <location>
        <begin position="569"/>
        <end position="592"/>
    </location>
</feature>
<organism evidence="9 10">
    <name type="scientific">Scytalidium lignicola</name>
    <name type="common">Hyphomycete</name>
    <dbReference type="NCBI Taxonomy" id="5539"/>
    <lineage>
        <taxon>Eukaryota</taxon>
        <taxon>Fungi</taxon>
        <taxon>Dikarya</taxon>
        <taxon>Ascomycota</taxon>
        <taxon>Pezizomycotina</taxon>
        <taxon>Leotiomycetes</taxon>
        <taxon>Leotiomycetes incertae sedis</taxon>
        <taxon>Scytalidium</taxon>
    </lineage>
</organism>
<feature type="transmembrane region" description="Helical" evidence="7">
    <location>
        <begin position="382"/>
        <end position="399"/>
    </location>
</feature>
<dbReference type="GO" id="GO:0022857">
    <property type="term" value="F:transmembrane transporter activity"/>
    <property type="evidence" value="ECO:0007669"/>
    <property type="project" value="InterPro"/>
</dbReference>
<dbReference type="PROSITE" id="PS50850">
    <property type="entry name" value="MFS"/>
    <property type="match status" value="1"/>
</dbReference>
<dbReference type="Pfam" id="PF07690">
    <property type="entry name" value="MFS_1"/>
    <property type="match status" value="1"/>
</dbReference>
<dbReference type="Proteomes" id="UP000258309">
    <property type="component" value="Unassembled WGS sequence"/>
</dbReference>
<evidence type="ECO:0000256" key="2">
    <source>
        <dbReference type="ARBA" id="ARBA00022448"/>
    </source>
</evidence>
<keyword evidence="5 7" id="KW-0472">Membrane</keyword>
<feature type="transmembrane region" description="Helical" evidence="7">
    <location>
        <begin position="545"/>
        <end position="563"/>
    </location>
</feature>
<evidence type="ECO:0000256" key="5">
    <source>
        <dbReference type="ARBA" id="ARBA00023136"/>
    </source>
</evidence>
<comment type="subcellular location">
    <subcellularLocation>
        <location evidence="1">Membrane</location>
        <topology evidence="1">Multi-pass membrane protein</topology>
    </subcellularLocation>
</comment>
<name>A0A3E2HHK8_SCYLI</name>
<feature type="transmembrane region" description="Helical" evidence="7">
    <location>
        <begin position="299"/>
        <end position="321"/>
    </location>
</feature>
<comment type="caution">
    <text evidence="9">The sequence shown here is derived from an EMBL/GenBank/DDBJ whole genome shotgun (WGS) entry which is preliminary data.</text>
</comment>
<dbReference type="PANTHER" id="PTHR23502">
    <property type="entry name" value="MAJOR FACILITATOR SUPERFAMILY"/>
    <property type="match status" value="1"/>
</dbReference>
<reference evidence="9 10" key="1">
    <citation type="submission" date="2018-05" db="EMBL/GenBank/DDBJ databases">
        <title>Draft genome sequence of Scytalidium lignicola DSM 105466, a ubiquitous saprotrophic fungus.</title>
        <authorList>
            <person name="Buettner E."/>
            <person name="Gebauer A.M."/>
            <person name="Hofrichter M."/>
            <person name="Liers C."/>
            <person name="Kellner H."/>
        </authorList>
    </citation>
    <scope>NUCLEOTIDE SEQUENCE [LARGE SCALE GENOMIC DNA]</scope>
    <source>
        <strain evidence="9 10">DSM 105466</strain>
    </source>
</reference>
<dbReference type="AlphaFoldDB" id="A0A3E2HHK8"/>
<feature type="non-terminal residue" evidence="9">
    <location>
        <position position="1"/>
    </location>
</feature>
<feature type="transmembrane region" description="Helical" evidence="7">
    <location>
        <begin position="419"/>
        <end position="440"/>
    </location>
</feature>
<dbReference type="FunFam" id="1.20.1250.20:FF:000172">
    <property type="entry name" value="MFS multidrug resistance transporter"/>
    <property type="match status" value="1"/>
</dbReference>
<feature type="transmembrane region" description="Helical" evidence="7">
    <location>
        <begin position="177"/>
        <end position="198"/>
    </location>
</feature>
<evidence type="ECO:0000313" key="9">
    <source>
        <dbReference type="EMBL" id="RFU32908.1"/>
    </source>
</evidence>
<dbReference type="InterPro" id="IPR020846">
    <property type="entry name" value="MFS_dom"/>
</dbReference>
<feature type="region of interest" description="Disordered" evidence="6">
    <location>
        <begin position="96"/>
        <end position="125"/>
    </location>
</feature>
<dbReference type="SUPFAM" id="SSF103473">
    <property type="entry name" value="MFS general substrate transporter"/>
    <property type="match status" value="1"/>
</dbReference>
<keyword evidence="10" id="KW-1185">Reference proteome</keyword>
<dbReference type="Gene3D" id="1.20.1720.10">
    <property type="entry name" value="Multidrug resistance protein D"/>
    <property type="match status" value="1"/>
</dbReference>
<keyword evidence="4 7" id="KW-1133">Transmembrane helix</keyword>
<accession>A0A3E2HHK8</accession>
<evidence type="ECO:0000259" key="8">
    <source>
        <dbReference type="PROSITE" id="PS50850"/>
    </source>
</evidence>
<dbReference type="STRING" id="5539.A0A3E2HHK8"/>
<dbReference type="InterPro" id="IPR036259">
    <property type="entry name" value="MFS_trans_sf"/>
</dbReference>
<evidence type="ECO:0000256" key="7">
    <source>
        <dbReference type="SAM" id="Phobius"/>
    </source>
</evidence>
<evidence type="ECO:0000256" key="4">
    <source>
        <dbReference type="ARBA" id="ARBA00022989"/>
    </source>
</evidence>
<protein>
    <recommendedName>
        <fullName evidence="8">Major facilitator superfamily (MFS) profile domain-containing protein</fullName>
    </recommendedName>
</protein>
<evidence type="ECO:0000256" key="1">
    <source>
        <dbReference type="ARBA" id="ARBA00004141"/>
    </source>
</evidence>
<feature type="transmembrane region" description="Helical" evidence="7">
    <location>
        <begin position="246"/>
        <end position="264"/>
    </location>
</feature>
<dbReference type="EMBL" id="NCSJ02000045">
    <property type="protein sequence ID" value="RFU32908.1"/>
    <property type="molecule type" value="Genomic_DNA"/>
</dbReference>
<evidence type="ECO:0000313" key="10">
    <source>
        <dbReference type="Proteomes" id="UP000258309"/>
    </source>
</evidence>
<feature type="non-terminal residue" evidence="9">
    <location>
        <position position="615"/>
    </location>
</feature>
<dbReference type="Gene3D" id="1.20.1250.20">
    <property type="entry name" value="MFS general substrate transporter like domains"/>
    <property type="match status" value="1"/>
</dbReference>